<feature type="non-terminal residue" evidence="1">
    <location>
        <position position="180"/>
    </location>
</feature>
<organism evidence="1 2">
    <name type="scientific">Brenthis ino</name>
    <name type="common">lesser marbled fritillary</name>
    <dbReference type="NCBI Taxonomy" id="405034"/>
    <lineage>
        <taxon>Eukaryota</taxon>
        <taxon>Metazoa</taxon>
        <taxon>Ecdysozoa</taxon>
        <taxon>Arthropoda</taxon>
        <taxon>Hexapoda</taxon>
        <taxon>Insecta</taxon>
        <taxon>Pterygota</taxon>
        <taxon>Neoptera</taxon>
        <taxon>Endopterygota</taxon>
        <taxon>Lepidoptera</taxon>
        <taxon>Glossata</taxon>
        <taxon>Ditrysia</taxon>
        <taxon>Papilionoidea</taxon>
        <taxon>Nymphalidae</taxon>
        <taxon>Heliconiinae</taxon>
        <taxon>Argynnini</taxon>
        <taxon>Brenthis</taxon>
    </lineage>
</organism>
<sequence>MEQQTSNNDDFVLERMKKIQFDRPINVTLILEEPNLDEHPKSIDTQLNEINQNIYSRNDFINISEEPSAIYSLNASSSINTENIELRDISYMNNKLHCNIYENIHSKTSASSKKANIESNLDTSDKRKLIMLLDRISDNILLLANCSFYIRNTLVVSGEDVKSSNMSPYDPLPLNRFGTS</sequence>
<dbReference type="Proteomes" id="UP000838878">
    <property type="component" value="Chromosome 10"/>
</dbReference>
<accession>A0A8J9Y1P8</accession>
<name>A0A8J9Y1P8_9NEOP</name>
<protein>
    <submittedName>
        <fullName evidence="1">Uncharacterized protein</fullName>
    </submittedName>
</protein>
<gene>
    <name evidence="1" type="ORF">BINO364_LOCUS2530</name>
</gene>
<dbReference type="AlphaFoldDB" id="A0A8J9Y1P8"/>
<keyword evidence="2" id="KW-1185">Reference proteome</keyword>
<reference evidence="1" key="1">
    <citation type="submission" date="2021-12" db="EMBL/GenBank/DDBJ databases">
        <authorList>
            <person name="Martin H S."/>
        </authorList>
    </citation>
    <scope>NUCLEOTIDE SEQUENCE</scope>
</reference>
<evidence type="ECO:0000313" key="1">
    <source>
        <dbReference type="EMBL" id="CAH0715629.1"/>
    </source>
</evidence>
<dbReference type="EMBL" id="OV170230">
    <property type="protein sequence ID" value="CAH0715629.1"/>
    <property type="molecule type" value="Genomic_DNA"/>
</dbReference>
<proteinExistence type="predicted"/>
<evidence type="ECO:0000313" key="2">
    <source>
        <dbReference type="Proteomes" id="UP000838878"/>
    </source>
</evidence>